<proteinExistence type="inferred from homology"/>
<keyword evidence="4" id="KW-1134">Transmembrane beta strand</keyword>
<dbReference type="GO" id="GO:1990281">
    <property type="term" value="C:efflux pump complex"/>
    <property type="evidence" value="ECO:0007669"/>
    <property type="project" value="TreeGrafter"/>
</dbReference>
<feature type="signal peptide" evidence="9">
    <location>
        <begin position="1"/>
        <end position="22"/>
    </location>
</feature>
<dbReference type="Proteomes" id="UP000320781">
    <property type="component" value="Unassembled WGS sequence"/>
</dbReference>
<organism evidence="10 11">
    <name type="scientific">Aerophobetes bacterium</name>
    <dbReference type="NCBI Taxonomy" id="2030807"/>
    <lineage>
        <taxon>Bacteria</taxon>
        <taxon>Candidatus Aerophobota</taxon>
    </lineage>
</organism>
<feature type="chain" id="PRO_5021867876" evidence="9">
    <location>
        <begin position="23"/>
        <end position="357"/>
    </location>
</feature>
<keyword evidence="9" id="KW-0732">Signal</keyword>
<dbReference type="EMBL" id="SOKU01000085">
    <property type="protein sequence ID" value="TES86500.1"/>
    <property type="molecule type" value="Genomic_DNA"/>
</dbReference>
<evidence type="ECO:0000256" key="2">
    <source>
        <dbReference type="ARBA" id="ARBA00007613"/>
    </source>
</evidence>
<dbReference type="GO" id="GO:0015288">
    <property type="term" value="F:porin activity"/>
    <property type="evidence" value="ECO:0007669"/>
    <property type="project" value="TreeGrafter"/>
</dbReference>
<protein>
    <submittedName>
        <fullName evidence="10">TolC family protein</fullName>
    </submittedName>
</protein>
<dbReference type="SUPFAM" id="SSF56954">
    <property type="entry name" value="Outer membrane efflux proteins (OEP)"/>
    <property type="match status" value="1"/>
</dbReference>
<keyword evidence="3" id="KW-0813">Transport</keyword>
<evidence type="ECO:0000256" key="5">
    <source>
        <dbReference type="ARBA" id="ARBA00022692"/>
    </source>
</evidence>
<feature type="coiled-coil region" evidence="8">
    <location>
        <begin position="147"/>
        <end position="174"/>
    </location>
</feature>
<comment type="subcellular location">
    <subcellularLocation>
        <location evidence="1">Cell outer membrane</location>
    </subcellularLocation>
</comment>
<dbReference type="GO" id="GO:0009279">
    <property type="term" value="C:cell outer membrane"/>
    <property type="evidence" value="ECO:0007669"/>
    <property type="project" value="UniProtKB-SubCell"/>
</dbReference>
<evidence type="ECO:0000256" key="4">
    <source>
        <dbReference type="ARBA" id="ARBA00022452"/>
    </source>
</evidence>
<keyword evidence="8" id="KW-0175">Coiled coil</keyword>
<keyword evidence="5" id="KW-0812">Transmembrane</keyword>
<dbReference type="AlphaFoldDB" id="A0A523QL78"/>
<evidence type="ECO:0000256" key="8">
    <source>
        <dbReference type="SAM" id="Coils"/>
    </source>
</evidence>
<comment type="similarity">
    <text evidence="2">Belongs to the outer membrane factor (OMF) (TC 1.B.17) family.</text>
</comment>
<keyword evidence="7" id="KW-0998">Cell outer membrane</keyword>
<sequence length="357" mass="40525">MRKSLLFGVVLLIALASFSSGAEETEVRQLTLEESVAMGLENNLDLKQAAHDLSLREIEYQEAEINNLLRTSIVTLRNAELNLKKARHAFEEKKRQLALEEITSRYFEVLKYEEKMQIEQISVGQSRENLEIVKNKFSLGDASELDVMQAEVSLSQAQLDLTKAENDLTLARINLNYVLGLDLDLSVKLTDTFSLETLEITLQDSIQKALKNRYELVEARDSLEFAKLKLSLKQNQYTSEIEQKKAEIGFEKEKANLEQLMRMIPVEITGSFFGLKEKETTAWISKKQAEEKEESYRIAQAQFKAGLITTADLLDSQIKLTQANINVLEALFGANLARRQFIKALAGELEKTQEKPS</sequence>
<evidence type="ECO:0000256" key="1">
    <source>
        <dbReference type="ARBA" id="ARBA00004442"/>
    </source>
</evidence>
<accession>A0A523QL78</accession>
<comment type="caution">
    <text evidence="10">The sequence shown here is derived from an EMBL/GenBank/DDBJ whole genome shotgun (WGS) entry which is preliminary data.</text>
</comment>
<dbReference type="InterPro" id="IPR051906">
    <property type="entry name" value="TolC-like"/>
</dbReference>
<dbReference type="PANTHER" id="PTHR30026">
    <property type="entry name" value="OUTER MEMBRANE PROTEIN TOLC"/>
    <property type="match status" value="1"/>
</dbReference>
<dbReference type="Gene3D" id="1.20.1600.10">
    <property type="entry name" value="Outer membrane efflux proteins (OEP)"/>
    <property type="match status" value="2"/>
</dbReference>
<gene>
    <name evidence="10" type="ORF">E3J95_01825</name>
</gene>
<evidence type="ECO:0000256" key="9">
    <source>
        <dbReference type="SAM" id="SignalP"/>
    </source>
</evidence>
<dbReference type="InterPro" id="IPR003423">
    <property type="entry name" value="OMP_efflux"/>
</dbReference>
<keyword evidence="6" id="KW-0472">Membrane</keyword>
<dbReference type="GO" id="GO:0015562">
    <property type="term" value="F:efflux transmembrane transporter activity"/>
    <property type="evidence" value="ECO:0007669"/>
    <property type="project" value="InterPro"/>
</dbReference>
<evidence type="ECO:0000313" key="11">
    <source>
        <dbReference type="Proteomes" id="UP000320781"/>
    </source>
</evidence>
<dbReference type="PANTHER" id="PTHR30026:SF20">
    <property type="entry name" value="OUTER MEMBRANE PROTEIN TOLC"/>
    <property type="match status" value="1"/>
</dbReference>
<evidence type="ECO:0000256" key="6">
    <source>
        <dbReference type="ARBA" id="ARBA00023136"/>
    </source>
</evidence>
<name>A0A523QL78_UNCAE</name>
<evidence type="ECO:0000256" key="7">
    <source>
        <dbReference type="ARBA" id="ARBA00023237"/>
    </source>
</evidence>
<reference evidence="10 11" key="1">
    <citation type="submission" date="2019-03" db="EMBL/GenBank/DDBJ databases">
        <title>Metabolic potential of uncultured bacteria and archaea associated with petroleum seepage in deep-sea sediments.</title>
        <authorList>
            <person name="Dong X."/>
            <person name="Hubert C."/>
        </authorList>
    </citation>
    <scope>NUCLEOTIDE SEQUENCE [LARGE SCALE GENOMIC DNA]</scope>
    <source>
        <strain evidence="10">E44_bin92</strain>
    </source>
</reference>
<evidence type="ECO:0000256" key="3">
    <source>
        <dbReference type="ARBA" id="ARBA00022448"/>
    </source>
</evidence>
<evidence type="ECO:0000313" key="10">
    <source>
        <dbReference type="EMBL" id="TES86500.1"/>
    </source>
</evidence>
<dbReference type="Pfam" id="PF02321">
    <property type="entry name" value="OEP"/>
    <property type="match status" value="1"/>
</dbReference>